<feature type="compositionally biased region" description="Low complexity" evidence="2">
    <location>
        <begin position="99"/>
        <end position="112"/>
    </location>
</feature>
<evidence type="ECO:0000256" key="1">
    <source>
        <dbReference type="SAM" id="Coils"/>
    </source>
</evidence>
<keyword evidence="4" id="KW-1185">Reference proteome</keyword>
<feature type="compositionally biased region" description="Polar residues" evidence="2">
    <location>
        <begin position="123"/>
        <end position="140"/>
    </location>
</feature>
<name>A0A1Y1IGT2_KLENI</name>
<feature type="coiled-coil region" evidence="1">
    <location>
        <begin position="636"/>
        <end position="758"/>
    </location>
</feature>
<feature type="region of interest" description="Disordered" evidence="2">
    <location>
        <begin position="64"/>
        <end position="161"/>
    </location>
</feature>
<organism evidence="3 4">
    <name type="scientific">Klebsormidium nitens</name>
    <name type="common">Green alga</name>
    <name type="synonym">Ulothrix nitens</name>
    <dbReference type="NCBI Taxonomy" id="105231"/>
    <lineage>
        <taxon>Eukaryota</taxon>
        <taxon>Viridiplantae</taxon>
        <taxon>Streptophyta</taxon>
        <taxon>Klebsormidiophyceae</taxon>
        <taxon>Klebsormidiales</taxon>
        <taxon>Klebsormidiaceae</taxon>
        <taxon>Klebsormidium</taxon>
    </lineage>
</organism>
<proteinExistence type="predicted"/>
<evidence type="ECO:0000313" key="4">
    <source>
        <dbReference type="Proteomes" id="UP000054558"/>
    </source>
</evidence>
<accession>A0A1Y1IGT2</accession>
<gene>
    <name evidence="3" type="ORF">KFL_005950030</name>
</gene>
<reference evidence="3 4" key="1">
    <citation type="journal article" date="2014" name="Nat. Commun.">
        <title>Klebsormidium flaccidum genome reveals primary factors for plant terrestrial adaptation.</title>
        <authorList>
            <person name="Hori K."/>
            <person name="Maruyama F."/>
            <person name="Fujisawa T."/>
            <person name="Togashi T."/>
            <person name="Yamamoto N."/>
            <person name="Seo M."/>
            <person name="Sato S."/>
            <person name="Yamada T."/>
            <person name="Mori H."/>
            <person name="Tajima N."/>
            <person name="Moriyama T."/>
            <person name="Ikeuchi M."/>
            <person name="Watanabe M."/>
            <person name="Wada H."/>
            <person name="Kobayashi K."/>
            <person name="Saito M."/>
            <person name="Masuda T."/>
            <person name="Sasaki-Sekimoto Y."/>
            <person name="Mashiguchi K."/>
            <person name="Awai K."/>
            <person name="Shimojima M."/>
            <person name="Masuda S."/>
            <person name="Iwai M."/>
            <person name="Nobusawa T."/>
            <person name="Narise T."/>
            <person name="Kondo S."/>
            <person name="Saito H."/>
            <person name="Sato R."/>
            <person name="Murakawa M."/>
            <person name="Ihara Y."/>
            <person name="Oshima-Yamada Y."/>
            <person name="Ohtaka K."/>
            <person name="Satoh M."/>
            <person name="Sonobe K."/>
            <person name="Ishii M."/>
            <person name="Ohtani R."/>
            <person name="Kanamori-Sato M."/>
            <person name="Honoki R."/>
            <person name="Miyazaki D."/>
            <person name="Mochizuki H."/>
            <person name="Umetsu J."/>
            <person name="Higashi K."/>
            <person name="Shibata D."/>
            <person name="Kamiya Y."/>
            <person name="Sato N."/>
            <person name="Nakamura Y."/>
            <person name="Tabata S."/>
            <person name="Ida S."/>
            <person name="Kurokawa K."/>
            <person name="Ohta H."/>
        </authorList>
    </citation>
    <scope>NUCLEOTIDE SEQUENCE [LARGE SCALE GENOMIC DNA]</scope>
    <source>
        <strain evidence="3 4">NIES-2285</strain>
    </source>
</reference>
<dbReference type="Proteomes" id="UP000054558">
    <property type="component" value="Unassembled WGS sequence"/>
</dbReference>
<dbReference type="AlphaFoldDB" id="A0A1Y1IGT2"/>
<feature type="coiled-coil region" evidence="1">
    <location>
        <begin position="507"/>
        <end position="596"/>
    </location>
</feature>
<feature type="compositionally biased region" description="Basic and acidic residues" evidence="2">
    <location>
        <begin position="194"/>
        <end position="204"/>
    </location>
</feature>
<dbReference type="EMBL" id="DF237544">
    <property type="protein sequence ID" value="GAQ90065.1"/>
    <property type="molecule type" value="Genomic_DNA"/>
</dbReference>
<dbReference type="OMA" id="KKVSMDH"/>
<evidence type="ECO:0000256" key="2">
    <source>
        <dbReference type="SAM" id="MobiDB-lite"/>
    </source>
</evidence>
<keyword evidence="1" id="KW-0175">Coiled coil</keyword>
<feature type="region of interest" description="Disordered" evidence="2">
    <location>
        <begin position="194"/>
        <end position="224"/>
    </location>
</feature>
<sequence>MASTRRESACTRVDTGLKGFVADVFGGQSQAGRQSLGKIVKKVPAATTNVCRLVDIAEVKKGREEAAETGNQSRIPRQKVLDTRPAWGSRLTPGKQHQRSPVRVGPPSRPIRTAPSPLLPPASQVSLPFQRGQAQGTTAPSLAPQGPRRTQGAAIPAGTAPPVKRSLFFAPALTSGQGEDRVEGAVAAMVSTDNRHARARRGEDPIATPQKEQTSLVAPPSPRSPLNFSEFHSESYIADSDAPKVSAVAPQTALEPDADIKYRAPLEAKLAQSQAERATLQAALEKVERGLDGERRARVALEEGFSCALQGSVKTAEAAEAEAQEARRSLAGRIIQLQEAQSAIAEATNERVVAEAHAQAAREALERARAELSIAAAEKEEAQMRARTETLKRQEVEARVEIIARECTALRASVTEKQAARTAAAEEAEWGRRRASEDAGVTLQAAAETVARLEGELSRARSDAAAAARGLVEETDKLDAETAKAEALATQLEQARFVSLQSHNDAVAAATKERASARALVAEAEGRLAADRRAAAAEKQVAEESAQRKLAECKLNEAASRCEAAESESSVANARAQKAELQREEARKQLMHQVQATQAAETAAAVHEADLRFQLTNATSASATWQADVYRLDALLAAAESQQKELTERKAALERRLAQLKKQADAAAGGERRAMEEAAAAREEAAAAREEAAVARQETAAARREAAAARQEAEAAAQREAALKAAYEQLQSELRAALAASEESATTLRAELDQANATWQAERVRIQAERDEALSNHCSGLSGGRHVAGPDAAPVRGAGCGGNGEGGVPRGH</sequence>
<feature type="coiled-coil region" evidence="1">
    <location>
        <begin position="270"/>
        <end position="399"/>
    </location>
</feature>
<evidence type="ECO:0000313" key="3">
    <source>
        <dbReference type="EMBL" id="GAQ90065.1"/>
    </source>
</evidence>
<protein>
    <submittedName>
        <fullName evidence="3">Uncharacterized protein</fullName>
    </submittedName>
</protein>